<feature type="non-terminal residue" evidence="1">
    <location>
        <position position="65"/>
    </location>
</feature>
<evidence type="ECO:0000313" key="1">
    <source>
        <dbReference type="EMBL" id="MCI05377.1"/>
    </source>
</evidence>
<reference evidence="1 2" key="1">
    <citation type="journal article" date="2018" name="Front. Plant Sci.">
        <title>Red Clover (Trifolium pratense) and Zigzag Clover (T. medium) - A Picture of Genomic Similarities and Differences.</title>
        <authorList>
            <person name="Dluhosova J."/>
            <person name="Istvanek J."/>
            <person name="Nedelnik J."/>
            <person name="Repkova J."/>
        </authorList>
    </citation>
    <scope>NUCLEOTIDE SEQUENCE [LARGE SCALE GENOMIC DNA]</scope>
    <source>
        <strain evidence="2">cv. 10/8</strain>
        <tissue evidence="1">Leaf</tissue>
    </source>
</reference>
<keyword evidence="2" id="KW-1185">Reference proteome</keyword>
<sequence length="65" mass="7532">MVRKLYIQQLLTLRREERPPPQMPKAPNLEDNYPVVAAARHSTLKQDCNNIAKPSTVLSNFAFYF</sequence>
<dbReference type="Proteomes" id="UP000265520">
    <property type="component" value="Unassembled WGS sequence"/>
</dbReference>
<name>A0A392P026_9FABA</name>
<accession>A0A392P026</accession>
<evidence type="ECO:0000313" key="2">
    <source>
        <dbReference type="Proteomes" id="UP000265520"/>
    </source>
</evidence>
<proteinExistence type="predicted"/>
<protein>
    <submittedName>
        <fullName evidence="1">Uncharacterized protein</fullName>
    </submittedName>
</protein>
<dbReference type="EMBL" id="LXQA010058489">
    <property type="protein sequence ID" value="MCI05377.1"/>
    <property type="molecule type" value="Genomic_DNA"/>
</dbReference>
<dbReference type="AlphaFoldDB" id="A0A392P026"/>
<comment type="caution">
    <text evidence="1">The sequence shown here is derived from an EMBL/GenBank/DDBJ whole genome shotgun (WGS) entry which is preliminary data.</text>
</comment>
<organism evidence="1 2">
    <name type="scientific">Trifolium medium</name>
    <dbReference type="NCBI Taxonomy" id="97028"/>
    <lineage>
        <taxon>Eukaryota</taxon>
        <taxon>Viridiplantae</taxon>
        <taxon>Streptophyta</taxon>
        <taxon>Embryophyta</taxon>
        <taxon>Tracheophyta</taxon>
        <taxon>Spermatophyta</taxon>
        <taxon>Magnoliopsida</taxon>
        <taxon>eudicotyledons</taxon>
        <taxon>Gunneridae</taxon>
        <taxon>Pentapetalae</taxon>
        <taxon>rosids</taxon>
        <taxon>fabids</taxon>
        <taxon>Fabales</taxon>
        <taxon>Fabaceae</taxon>
        <taxon>Papilionoideae</taxon>
        <taxon>50 kb inversion clade</taxon>
        <taxon>NPAAA clade</taxon>
        <taxon>Hologalegina</taxon>
        <taxon>IRL clade</taxon>
        <taxon>Trifolieae</taxon>
        <taxon>Trifolium</taxon>
    </lineage>
</organism>